<dbReference type="PANTHER" id="PTHR34665">
    <property type="entry name" value="DUF3741 DOMAIN-CONTAINING PROTEIN"/>
    <property type="match status" value="1"/>
</dbReference>
<dbReference type="PANTHER" id="PTHR34665:SF1">
    <property type="entry name" value="OS02G0595200 PROTEIN"/>
    <property type="match status" value="1"/>
</dbReference>
<accession>A0A7J9GBV2</accession>
<feature type="region of interest" description="Disordered" evidence="1">
    <location>
        <begin position="189"/>
        <end position="210"/>
    </location>
</feature>
<dbReference type="Proteomes" id="UP000593560">
    <property type="component" value="Unassembled WGS sequence"/>
</dbReference>
<dbReference type="AlphaFoldDB" id="A0A7J9GBV2"/>
<evidence type="ECO:0000313" key="3">
    <source>
        <dbReference type="Proteomes" id="UP000593560"/>
    </source>
</evidence>
<protein>
    <submittedName>
        <fullName evidence="2">Uncharacterized protein</fullName>
    </submittedName>
</protein>
<proteinExistence type="predicted"/>
<keyword evidence="3" id="KW-1185">Reference proteome</keyword>
<evidence type="ECO:0000256" key="1">
    <source>
        <dbReference type="SAM" id="MobiDB-lite"/>
    </source>
</evidence>
<dbReference type="OrthoDB" id="1921290at2759"/>
<organism evidence="2 3">
    <name type="scientific">Gossypium harknessii</name>
    <dbReference type="NCBI Taxonomy" id="34285"/>
    <lineage>
        <taxon>Eukaryota</taxon>
        <taxon>Viridiplantae</taxon>
        <taxon>Streptophyta</taxon>
        <taxon>Embryophyta</taxon>
        <taxon>Tracheophyta</taxon>
        <taxon>Spermatophyta</taxon>
        <taxon>Magnoliopsida</taxon>
        <taxon>eudicotyledons</taxon>
        <taxon>Gunneridae</taxon>
        <taxon>Pentapetalae</taxon>
        <taxon>rosids</taxon>
        <taxon>malvids</taxon>
        <taxon>Malvales</taxon>
        <taxon>Malvaceae</taxon>
        <taxon>Malvoideae</taxon>
        <taxon>Gossypium</taxon>
    </lineage>
</organism>
<dbReference type="EMBL" id="JABFAD010000003">
    <property type="protein sequence ID" value="MBA0794594.1"/>
    <property type="molecule type" value="Genomic_DNA"/>
</dbReference>
<gene>
    <name evidence="2" type="ORF">Gohar_018909</name>
</gene>
<comment type="caution">
    <text evidence="2">The sequence shown here is derived from an EMBL/GenBank/DDBJ whole genome shotgun (WGS) entry which is preliminary data.</text>
</comment>
<reference evidence="2 3" key="1">
    <citation type="journal article" date="2019" name="Genome Biol. Evol.">
        <title>Insights into the evolution of the New World diploid cottons (Gossypium, subgenus Houzingenia) based on genome sequencing.</title>
        <authorList>
            <person name="Grover C.E."/>
            <person name="Arick M.A. 2nd"/>
            <person name="Thrash A."/>
            <person name="Conover J.L."/>
            <person name="Sanders W.S."/>
            <person name="Peterson D.G."/>
            <person name="Frelichowski J.E."/>
            <person name="Scheffler J.A."/>
            <person name="Scheffler B.E."/>
            <person name="Wendel J.F."/>
        </authorList>
    </citation>
    <scope>NUCLEOTIDE SEQUENCE [LARGE SCALE GENOMIC DNA]</scope>
    <source>
        <strain evidence="2">0</strain>
        <tissue evidence="2">Leaf</tissue>
    </source>
</reference>
<evidence type="ECO:0000313" key="2">
    <source>
        <dbReference type="EMBL" id="MBA0794594.1"/>
    </source>
</evidence>
<sequence length="237" mass="26656">MPLESTQSMGILIWAIPALENKRLNSVISRAFPGNETASKGTHLVRHQSIDKSSSGLEILRSLGRMEEKALGKETPPMKKKQLQPQHDINKDLQIIKAVAQAWHSHSGTSRSTNEFDAYPRRHFKARPSRFKLEAMSNPSVKLKDERTSIANTPHWDFAQSLWDSYELVTLAKKLETALVLDDPFSAAGSELEGNSSRAQKRGKESKNSLRNLLKRVSSRRFVEADIKIPPEDNNGF</sequence>
<name>A0A7J9GBV2_9ROSI</name>